<keyword evidence="1" id="KW-0812">Transmembrane</keyword>
<name>A0A175RAN5_9HYPH</name>
<feature type="transmembrane region" description="Helical" evidence="1">
    <location>
        <begin position="158"/>
        <end position="179"/>
    </location>
</feature>
<dbReference type="OrthoDB" id="948134at2"/>
<dbReference type="AlphaFoldDB" id="A0A175RAN5"/>
<gene>
    <name evidence="3" type="ORF">NS226_05820</name>
</gene>
<feature type="transmembrane region" description="Helical" evidence="1">
    <location>
        <begin position="40"/>
        <end position="66"/>
    </location>
</feature>
<proteinExistence type="predicted"/>
<evidence type="ECO:0000256" key="1">
    <source>
        <dbReference type="SAM" id="Phobius"/>
    </source>
</evidence>
<dbReference type="InterPro" id="IPR032816">
    <property type="entry name" value="VTT_dom"/>
</dbReference>
<keyword evidence="1" id="KW-1133">Transmembrane helix</keyword>
<dbReference type="Pfam" id="PF09335">
    <property type="entry name" value="VTT_dom"/>
    <property type="match status" value="1"/>
</dbReference>
<dbReference type="InterPro" id="IPR051311">
    <property type="entry name" value="DedA_domain"/>
</dbReference>
<reference evidence="3 4" key="1">
    <citation type="journal article" date="2016" name="Front. Microbiol.">
        <title>Genomic Resource of Rice Seed Associated Bacteria.</title>
        <authorList>
            <person name="Midha S."/>
            <person name="Bansal K."/>
            <person name="Sharma S."/>
            <person name="Kumar N."/>
            <person name="Patil P.P."/>
            <person name="Chaudhry V."/>
            <person name="Patil P.B."/>
        </authorList>
    </citation>
    <scope>NUCLEOTIDE SEQUENCE [LARGE SCALE GENOMIC DNA]</scope>
    <source>
        <strain evidence="3 4">NS226</strain>
    </source>
</reference>
<dbReference type="RefSeq" id="WP_058634198.1">
    <property type="nucleotide sequence ID" value="NZ_LDPZ01000012.1"/>
</dbReference>
<comment type="caution">
    <text evidence="3">The sequence shown here is derived from an EMBL/GenBank/DDBJ whole genome shotgun (WGS) entry which is preliminary data.</text>
</comment>
<accession>A0A175RAN5</accession>
<feature type="transmembrane region" description="Helical" evidence="1">
    <location>
        <begin position="123"/>
        <end position="146"/>
    </location>
</feature>
<dbReference type="Proteomes" id="UP000078272">
    <property type="component" value="Unassembled WGS sequence"/>
</dbReference>
<dbReference type="PANTHER" id="PTHR42709">
    <property type="entry name" value="ALKALINE PHOSPHATASE LIKE PROTEIN"/>
    <property type="match status" value="1"/>
</dbReference>
<feature type="domain" description="VTT" evidence="2">
    <location>
        <begin position="23"/>
        <end position="143"/>
    </location>
</feature>
<dbReference type="PANTHER" id="PTHR42709:SF2">
    <property type="entry name" value="INNER MEMBRANE PROTEIN YOHD"/>
    <property type="match status" value="1"/>
</dbReference>
<evidence type="ECO:0000313" key="3">
    <source>
        <dbReference type="EMBL" id="KTQ97025.1"/>
    </source>
</evidence>
<evidence type="ECO:0000259" key="2">
    <source>
        <dbReference type="Pfam" id="PF09335"/>
    </source>
</evidence>
<dbReference type="PATRIC" id="fig|401562.3.peg.430"/>
<keyword evidence="1" id="KW-0472">Membrane</keyword>
<dbReference type="EMBL" id="LDPZ01000012">
    <property type="protein sequence ID" value="KTQ97025.1"/>
    <property type="molecule type" value="Genomic_DNA"/>
</dbReference>
<organism evidence="3 4">
    <name type="scientific">Aureimonas ureilytica</name>
    <dbReference type="NCBI Taxonomy" id="401562"/>
    <lineage>
        <taxon>Bacteria</taxon>
        <taxon>Pseudomonadati</taxon>
        <taxon>Pseudomonadota</taxon>
        <taxon>Alphaproteobacteria</taxon>
        <taxon>Hyphomicrobiales</taxon>
        <taxon>Aurantimonadaceae</taxon>
        <taxon>Aureimonas</taxon>
    </lineage>
</organism>
<sequence>MTIETLVAQYGLPAIFLGAGLEGETVAILAGVIAHSGTLGFWPTLVTVALGSFVADQIFFLCGRFFRQARFVRRVSQRPFFAKALAAFEKRPVLFTFGFRFIYGFRTVSPIAIGTTQLSTARFLLINALAAATWALVFVSAGYWFGNGIEAAFGQLRLHHRLLACLAGAALFVAMLAVWTRRRWMPKRL</sequence>
<dbReference type="STRING" id="401562.NS365_22800"/>
<feature type="transmembrane region" description="Helical" evidence="1">
    <location>
        <begin position="12"/>
        <end position="34"/>
    </location>
</feature>
<dbReference type="GO" id="GO:0005886">
    <property type="term" value="C:plasma membrane"/>
    <property type="evidence" value="ECO:0007669"/>
    <property type="project" value="TreeGrafter"/>
</dbReference>
<protein>
    <submittedName>
        <fullName evidence="3">Membrane protein</fullName>
    </submittedName>
</protein>
<evidence type="ECO:0000313" key="4">
    <source>
        <dbReference type="Proteomes" id="UP000078272"/>
    </source>
</evidence>